<dbReference type="EMBL" id="VCQU01000001">
    <property type="protein sequence ID" value="NMN93850.1"/>
    <property type="molecule type" value="Genomic_DNA"/>
</dbReference>
<dbReference type="InterPro" id="IPR014748">
    <property type="entry name" value="Enoyl-CoA_hydra_C"/>
</dbReference>
<dbReference type="PANTHER" id="PTHR43459">
    <property type="entry name" value="ENOYL-COA HYDRATASE"/>
    <property type="match status" value="1"/>
</dbReference>
<sequence>MDRYAATATATALYEALATGDRPALAALLHPEFEGHTTAGMPLGLGGSYRSADDMLRNFWGRIAKHYSAKAVPKEFHVLDDDRLSVSGSYVGTAKDSGKALDAEFVHVLGFEGGRISRLDQLTDTQAWHEALSGTTRFETIDYSVRDGVAVICLNRPNERNAIDLRLGEELLEVARLCAGDSAVRAVLFRGNGPALTVGGDIGYFTANGGAQYGELFRRMTGPFHEAFRIFDRLDAPIVTAAHGSVAGGGLGFVYAADIVYAAPGTKFVTAFAAIGLSGDGGGTWHLPRLIGPRRAAQMYLENRALDADEAVEWGLITEVVAAEQLEDRAFSTAATLAAGPTKAFGRMRSLLHSSWTNSLSEQLTEESEGIAYSGATADAANAIASFVAKQRPTFEGR</sequence>
<dbReference type="InterPro" id="IPR029045">
    <property type="entry name" value="ClpP/crotonase-like_dom_sf"/>
</dbReference>
<dbReference type="SUPFAM" id="SSF54427">
    <property type="entry name" value="NTF2-like"/>
    <property type="match status" value="1"/>
</dbReference>
<dbReference type="CDD" id="cd06558">
    <property type="entry name" value="crotonase-like"/>
    <property type="match status" value="1"/>
</dbReference>
<comment type="similarity">
    <text evidence="1">Belongs to the enoyl-CoA hydratase/isomerase family.</text>
</comment>
<dbReference type="Pfam" id="PF00378">
    <property type="entry name" value="ECH_1"/>
    <property type="match status" value="1"/>
</dbReference>
<dbReference type="Proteomes" id="UP000535543">
    <property type="component" value="Unassembled WGS sequence"/>
</dbReference>
<reference evidence="3 4" key="2">
    <citation type="submission" date="2020-06" db="EMBL/GenBank/DDBJ databases">
        <title>Antribacter stalactiti gen. nov., sp. nov., a new member of the family Nacardiaceae isolated from a cave.</title>
        <authorList>
            <person name="Kim I.S."/>
        </authorList>
    </citation>
    <scope>NUCLEOTIDE SEQUENCE [LARGE SCALE GENOMIC DNA]</scope>
    <source>
        <strain evidence="3 4">YC2-7</strain>
    </source>
</reference>
<dbReference type="InterPro" id="IPR001753">
    <property type="entry name" value="Enoyl-CoA_hydra/iso"/>
</dbReference>
<dbReference type="Gene3D" id="1.10.12.10">
    <property type="entry name" value="Lyase 2-enoyl-coa Hydratase, Chain A, domain 2"/>
    <property type="match status" value="1"/>
</dbReference>
<evidence type="ECO:0000313" key="4">
    <source>
        <dbReference type="Proteomes" id="UP000535543"/>
    </source>
</evidence>
<feature type="domain" description="SnoaL-like" evidence="2">
    <location>
        <begin position="11"/>
        <end position="118"/>
    </location>
</feature>
<accession>A0A848KCJ2</accession>
<dbReference type="AlphaFoldDB" id="A0A848KCJ2"/>
<keyword evidence="4" id="KW-1185">Reference proteome</keyword>
<evidence type="ECO:0000313" key="3">
    <source>
        <dbReference type="EMBL" id="NMN93850.1"/>
    </source>
</evidence>
<name>A0A848KCJ2_9NOCA</name>
<dbReference type="GO" id="GO:0003824">
    <property type="term" value="F:catalytic activity"/>
    <property type="evidence" value="ECO:0007669"/>
    <property type="project" value="UniProtKB-ARBA"/>
</dbReference>
<reference evidence="3 4" key="1">
    <citation type="submission" date="2019-05" db="EMBL/GenBank/DDBJ databases">
        <authorList>
            <person name="Lee S.D."/>
        </authorList>
    </citation>
    <scope>NUCLEOTIDE SEQUENCE [LARGE SCALE GENOMIC DNA]</scope>
    <source>
        <strain evidence="3 4">YC2-7</strain>
    </source>
</reference>
<evidence type="ECO:0000256" key="1">
    <source>
        <dbReference type="ARBA" id="ARBA00005254"/>
    </source>
</evidence>
<comment type="caution">
    <text evidence="3">The sequence shown here is derived from an EMBL/GenBank/DDBJ whole genome shotgun (WGS) entry which is preliminary data.</text>
</comment>
<dbReference type="SUPFAM" id="SSF52096">
    <property type="entry name" value="ClpP/crotonase"/>
    <property type="match status" value="1"/>
</dbReference>
<organism evidence="3 4">
    <name type="scientific">Antrihabitans stalactiti</name>
    <dbReference type="NCBI Taxonomy" id="2584121"/>
    <lineage>
        <taxon>Bacteria</taxon>
        <taxon>Bacillati</taxon>
        <taxon>Actinomycetota</taxon>
        <taxon>Actinomycetes</taxon>
        <taxon>Mycobacteriales</taxon>
        <taxon>Nocardiaceae</taxon>
        <taxon>Antrihabitans</taxon>
    </lineage>
</organism>
<proteinExistence type="inferred from homology"/>
<dbReference type="PANTHER" id="PTHR43459:SF1">
    <property type="entry name" value="EG:BACN32G11.4 PROTEIN"/>
    <property type="match status" value="1"/>
</dbReference>
<evidence type="ECO:0000259" key="2">
    <source>
        <dbReference type="Pfam" id="PF12680"/>
    </source>
</evidence>
<dbReference type="Gene3D" id="3.90.226.10">
    <property type="entry name" value="2-enoyl-CoA Hydratase, Chain A, domain 1"/>
    <property type="match status" value="1"/>
</dbReference>
<dbReference type="InterPro" id="IPR032710">
    <property type="entry name" value="NTF2-like_dom_sf"/>
</dbReference>
<protein>
    <submittedName>
        <fullName evidence="3">Enoyl-CoA hydratase</fullName>
    </submittedName>
</protein>
<dbReference type="Gene3D" id="3.10.450.50">
    <property type="match status" value="1"/>
</dbReference>
<dbReference type="InterPro" id="IPR037401">
    <property type="entry name" value="SnoaL-like"/>
</dbReference>
<gene>
    <name evidence="3" type="ORF">FGL95_02190</name>
</gene>
<dbReference type="Pfam" id="PF12680">
    <property type="entry name" value="SnoaL_2"/>
    <property type="match status" value="1"/>
</dbReference>